<dbReference type="GO" id="GO:0006281">
    <property type="term" value="P:DNA repair"/>
    <property type="evidence" value="ECO:0007669"/>
    <property type="project" value="InterPro"/>
</dbReference>
<keyword evidence="2" id="KW-0227">DNA damage</keyword>
<name>A0A6J4SVV1_9ACTN</name>
<dbReference type="Gene3D" id="3.40.1170.60">
    <property type="match status" value="1"/>
</dbReference>
<dbReference type="SUPFAM" id="SSF56672">
    <property type="entry name" value="DNA/RNA polymerases"/>
    <property type="match status" value="1"/>
</dbReference>
<accession>A0A6J4SVV1</accession>
<dbReference type="InterPro" id="IPR043502">
    <property type="entry name" value="DNA/RNA_pol_sf"/>
</dbReference>
<dbReference type="EMBL" id="CADCVP010000242">
    <property type="protein sequence ID" value="CAA9506949.1"/>
    <property type="molecule type" value="Genomic_DNA"/>
</dbReference>
<reference evidence="5" key="1">
    <citation type="submission" date="2020-02" db="EMBL/GenBank/DDBJ databases">
        <authorList>
            <person name="Meier V. D."/>
        </authorList>
    </citation>
    <scope>NUCLEOTIDE SEQUENCE</scope>
    <source>
        <strain evidence="5">AVDCRST_MAG69</strain>
    </source>
</reference>
<gene>
    <name evidence="5" type="ORF">AVDCRST_MAG69-2259</name>
</gene>
<proteinExistence type="inferred from homology"/>
<feature type="domain" description="UmuC" evidence="4">
    <location>
        <begin position="2"/>
        <end position="176"/>
    </location>
</feature>
<dbReference type="PANTHER" id="PTHR35369">
    <property type="entry name" value="BLR3025 PROTEIN-RELATED"/>
    <property type="match status" value="1"/>
</dbReference>
<evidence type="ECO:0000256" key="1">
    <source>
        <dbReference type="ARBA" id="ARBA00010945"/>
    </source>
</evidence>
<sequence length="396" mass="41640">MILCVLIPRYSLTAAAGGREGLAAGPAALAPEPGREAVVGQVSSSAEAFGVRAGMRLGEAMARCPQLRLVPPDPAGVADAWDALLTSLEGIGARVESGEPGVAWFDARGLRNMYGGSVEGVVATTRKALKTPARIGAAPVRFAALAAATRARTRRAELAPRGQAALAAYLAPLPVELLSARPETAALPGLLARFGIRTLGELAALPRDAVADRFGAAGVTAARLAAGQDGHLVPRRPLERVEELLELPESADGSQLERALELLVDRVLARRERRGRTVRSVVLSATLVEGGTWRTRATFREALADPRRIRMVLANRLAGLPAPADALKLTLEGFGPPAGEQRSLLAEPAVVRAARLREAVRQARAAAGPDAALRIFAVDPDSRVPERRLALAPWDP</sequence>
<comment type="function">
    <text evidence="3">Poorly processive, error-prone DNA polymerase involved in untargeted mutagenesis. Copies undamaged DNA at stalled replication forks, which arise in vivo from mismatched or misaligned primer ends. These misaligned primers can be extended by PolIV. Exhibits no 3'-5' exonuclease (proofreading) activity. May be involved in translesional synthesis, in conjunction with the beta clamp from PolIII.</text>
</comment>
<evidence type="ECO:0000313" key="5">
    <source>
        <dbReference type="EMBL" id="CAA9506949.1"/>
    </source>
</evidence>
<dbReference type="Gene3D" id="1.10.150.20">
    <property type="entry name" value="5' to 3' exonuclease, C-terminal subdomain"/>
    <property type="match status" value="1"/>
</dbReference>
<comment type="similarity">
    <text evidence="1">Belongs to the DNA polymerase type-Y family.</text>
</comment>
<dbReference type="Pfam" id="PF00817">
    <property type="entry name" value="IMS"/>
    <property type="match status" value="1"/>
</dbReference>
<dbReference type="PANTHER" id="PTHR35369:SF2">
    <property type="entry name" value="BLR3025 PROTEIN"/>
    <property type="match status" value="1"/>
</dbReference>
<dbReference type="Gene3D" id="3.30.70.270">
    <property type="match status" value="1"/>
</dbReference>
<evidence type="ECO:0000256" key="3">
    <source>
        <dbReference type="ARBA" id="ARBA00025589"/>
    </source>
</evidence>
<dbReference type="InterPro" id="IPR043128">
    <property type="entry name" value="Rev_trsase/Diguanyl_cyclase"/>
</dbReference>
<organism evidence="5">
    <name type="scientific">uncultured Solirubrobacteraceae bacterium</name>
    <dbReference type="NCBI Taxonomy" id="1162706"/>
    <lineage>
        <taxon>Bacteria</taxon>
        <taxon>Bacillati</taxon>
        <taxon>Actinomycetota</taxon>
        <taxon>Thermoleophilia</taxon>
        <taxon>Solirubrobacterales</taxon>
        <taxon>Solirubrobacteraceae</taxon>
        <taxon>environmental samples</taxon>
    </lineage>
</organism>
<dbReference type="InterPro" id="IPR001126">
    <property type="entry name" value="UmuC"/>
</dbReference>
<dbReference type="AlphaFoldDB" id="A0A6J4SVV1"/>
<evidence type="ECO:0000259" key="4">
    <source>
        <dbReference type="PROSITE" id="PS50173"/>
    </source>
</evidence>
<evidence type="ECO:0000256" key="2">
    <source>
        <dbReference type="ARBA" id="ARBA00022763"/>
    </source>
</evidence>
<dbReference type="InterPro" id="IPR050356">
    <property type="entry name" value="SulA_CellDiv_inhibitor"/>
</dbReference>
<dbReference type="PROSITE" id="PS50173">
    <property type="entry name" value="UMUC"/>
    <property type="match status" value="1"/>
</dbReference>
<protein>
    <recommendedName>
        <fullName evidence="4">UmuC domain-containing protein</fullName>
    </recommendedName>
</protein>